<dbReference type="EMBL" id="BTSX01000006">
    <property type="protein sequence ID" value="GMT03606.1"/>
    <property type="molecule type" value="Genomic_DNA"/>
</dbReference>
<dbReference type="InterPro" id="IPR001930">
    <property type="entry name" value="Peptidase_M1"/>
</dbReference>
<protein>
    <recommendedName>
        <fullName evidence="2">Aminopeptidase N-like N-terminal domain-containing protein</fullName>
    </recommendedName>
</protein>
<evidence type="ECO:0000256" key="1">
    <source>
        <dbReference type="SAM" id="SignalP"/>
    </source>
</evidence>
<keyword evidence="1" id="KW-0732">Signal</keyword>
<dbReference type="InterPro" id="IPR042097">
    <property type="entry name" value="Aminopeptidase_N-like_N_sf"/>
</dbReference>
<evidence type="ECO:0000259" key="2">
    <source>
        <dbReference type="Pfam" id="PF17900"/>
    </source>
</evidence>
<dbReference type="GO" id="GO:0005615">
    <property type="term" value="C:extracellular space"/>
    <property type="evidence" value="ECO:0007669"/>
    <property type="project" value="TreeGrafter"/>
</dbReference>
<dbReference type="GO" id="GO:0006508">
    <property type="term" value="P:proteolysis"/>
    <property type="evidence" value="ECO:0007669"/>
    <property type="project" value="InterPro"/>
</dbReference>
<evidence type="ECO:0000313" key="4">
    <source>
        <dbReference type="Proteomes" id="UP001432027"/>
    </source>
</evidence>
<dbReference type="PRINTS" id="PR00756">
    <property type="entry name" value="ALADIPTASE"/>
</dbReference>
<proteinExistence type="predicted"/>
<organism evidence="3 4">
    <name type="scientific">Pristionchus entomophagus</name>
    <dbReference type="NCBI Taxonomy" id="358040"/>
    <lineage>
        <taxon>Eukaryota</taxon>
        <taxon>Metazoa</taxon>
        <taxon>Ecdysozoa</taxon>
        <taxon>Nematoda</taxon>
        <taxon>Chromadorea</taxon>
        <taxon>Rhabditida</taxon>
        <taxon>Rhabditina</taxon>
        <taxon>Diplogasteromorpha</taxon>
        <taxon>Diplogasteroidea</taxon>
        <taxon>Neodiplogasteridae</taxon>
        <taxon>Pristionchus</taxon>
    </lineage>
</organism>
<dbReference type="GO" id="GO:0008270">
    <property type="term" value="F:zinc ion binding"/>
    <property type="evidence" value="ECO:0007669"/>
    <property type="project" value="TreeGrafter"/>
</dbReference>
<dbReference type="AlphaFoldDB" id="A0AAV5UAW3"/>
<dbReference type="Gene3D" id="2.60.40.1730">
    <property type="entry name" value="tricorn interacting facor f3 domain"/>
    <property type="match status" value="1"/>
</dbReference>
<dbReference type="Proteomes" id="UP001432027">
    <property type="component" value="Unassembled WGS sequence"/>
</dbReference>
<dbReference type="PANTHER" id="PTHR11533:SF299">
    <property type="entry name" value="AMINOPEPTIDASE"/>
    <property type="match status" value="1"/>
</dbReference>
<name>A0AAV5UAW3_9BILA</name>
<feature type="non-terminal residue" evidence="3">
    <location>
        <position position="1"/>
    </location>
</feature>
<accession>A0AAV5UAW3</accession>
<dbReference type="SUPFAM" id="SSF63737">
    <property type="entry name" value="Leukotriene A4 hydrolase N-terminal domain"/>
    <property type="match status" value="1"/>
</dbReference>
<feature type="signal peptide" evidence="1">
    <location>
        <begin position="1"/>
        <end position="21"/>
    </location>
</feature>
<dbReference type="InterPro" id="IPR050344">
    <property type="entry name" value="Peptidase_M1_aminopeptidases"/>
</dbReference>
<feature type="domain" description="Aminopeptidase N-like N-terminal" evidence="2">
    <location>
        <begin position="55"/>
        <end position="251"/>
    </location>
</feature>
<reference evidence="3" key="1">
    <citation type="submission" date="2023-10" db="EMBL/GenBank/DDBJ databases">
        <title>Genome assembly of Pristionchus species.</title>
        <authorList>
            <person name="Yoshida K."/>
            <person name="Sommer R.J."/>
        </authorList>
    </citation>
    <scope>NUCLEOTIDE SEQUENCE</scope>
    <source>
        <strain evidence="3">RS0144</strain>
    </source>
</reference>
<sequence>KRMFSSKHTLLLVFLLGYSNSSDPDDSLPVYMRGINWNKVQEYLKEDLRLSDSVVPINYALDLSVNVRGHAGAKHSDFNGTATIYLNVIKPIDEIELHSNGLTIEKAGLVNSLIMSTPAGVSSISSNFERETITIHANRTIQPYEEFMLQITYHGVARMDENGLYENWDPKYNKSADSNGPFILASKNFPAGARFWFPCFDEPGKRATFELQVNHPQELNAYSNTDIQRTESPIIGRILTVFNKTQLMSTYQVALSVNHLQSHNLEVEGFQKVRLINSENTHNHLPSILDIYAKSINADAKYFFPFFLFFLSF</sequence>
<dbReference type="PANTHER" id="PTHR11533">
    <property type="entry name" value="PROTEASE M1 ZINC METALLOPROTEASE"/>
    <property type="match status" value="1"/>
</dbReference>
<dbReference type="GO" id="GO:0005737">
    <property type="term" value="C:cytoplasm"/>
    <property type="evidence" value="ECO:0007669"/>
    <property type="project" value="TreeGrafter"/>
</dbReference>
<comment type="caution">
    <text evidence="3">The sequence shown here is derived from an EMBL/GenBank/DDBJ whole genome shotgun (WGS) entry which is preliminary data.</text>
</comment>
<gene>
    <name evidence="3" type="ORF">PENTCL1PPCAC_25780</name>
</gene>
<dbReference type="GO" id="GO:0070006">
    <property type="term" value="F:metalloaminopeptidase activity"/>
    <property type="evidence" value="ECO:0007669"/>
    <property type="project" value="TreeGrafter"/>
</dbReference>
<dbReference type="Pfam" id="PF17900">
    <property type="entry name" value="Peptidase_M1_N"/>
    <property type="match status" value="1"/>
</dbReference>
<evidence type="ECO:0000313" key="3">
    <source>
        <dbReference type="EMBL" id="GMT03606.1"/>
    </source>
</evidence>
<dbReference type="GO" id="GO:0016020">
    <property type="term" value="C:membrane"/>
    <property type="evidence" value="ECO:0007669"/>
    <property type="project" value="TreeGrafter"/>
</dbReference>
<feature type="chain" id="PRO_5043876470" description="Aminopeptidase N-like N-terminal domain-containing protein" evidence="1">
    <location>
        <begin position="22"/>
        <end position="313"/>
    </location>
</feature>
<dbReference type="GO" id="GO:0043171">
    <property type="term" value="P:peptide catabolic process"/>
    <property type="evidence" value="ECO:0007669"/>
    <property type="project" value="TreeGrafter"/>
</dbReference>
<keyword evidence="4" id="KW-1185">Reference proteome</keyword>
<dbReference type="GO" id="GO:0042277">
    <property type="term" value="F:peptide binding"/>
    <property type="evidence" value="ECO:0007669"/>
    <property type="project" value="TreeGrafter"/>
</dbReference>
<dbReference type="InterPro" id="IPR045357">
    <property type="entry name" value="Aminopeptidase_N-like_N"/>
</dbReference>